<proteinExistence type="predicted"/>
<feature type="signal peptide" evidence="1">
    <location>
        <begin position="1"/>
        <end position="22"/>
    </location>
</feature>
<feature type="chain" id="PRO_5025352047" description="Cadherin-like beta sandwich domain-containing protein" evidence="1">
    <location>
        <begin position="23"/>
        <end position="412"/>
    </location>
</feature>
<dbReference type="Proteomes" id="UP000384372">
    <property type="component" value="Unassembled WGS sequence"/>
</dbReference>
<dbReference type="EMBL" id="VZAD01000014">
    <property type="protein sequence ID" value="MQP10667.1"/>
    <property type="molecule type" value="Genomic_DNA"/>
</dbReference>
<evidence type="ECO:0000256" key="1">
    <source>
        <dbReference type="SAM" id="SignalP"/>
    </source>
</evidence>
<comment type="caution">
    <text evidence="2">The sequence shown here is derived from an EMBL/GenBank/DDBJ whole genome shotgun (WGS) entry which is preliminary data.</text>
</comment>
<dbReference type="RefSeq" id="WP_158462517.1">
    <property type="nucleotide sequence ID" value="NZ_VZAD01000014.1"/>
</dbReference>
<evidence type="ECO:0000313" key="3">
    <source>
        <dbReference type="Proteomes" id="UP000384372"/>
    </source>
</evidence>
<name>A0A6A7W871_9BACT</name>
<dbReference type="OrthoDB" id="1072397at2"/>
<protein>
    <recommendedName>
        <fullName evidence="4">Cadherin-like beta sandwich domain-containing protein</fullName>
    </recommendedName>
</protein>
<keyword evidence="1" id="KW-0732">Signal</keyword>
<evidence type="ECO:0008006" key="4">
    <source>
        <dbReference type="Google" id="ProtNLM"/>
    </source>
</evidence>
<sequence length="412" mass="44414">MNKILRISMIAVLALIANFSFGQEVTLDFTNNTTWKFPEGNTNGATEAAQFSNGTYTITVEAPTAYYWFPSNSALLYGKKDATITLPKFNFDVERIDIIGAAGASGKTTRNIFVGNTAVSTETKSAKGTHEYEIKADNQAANTKYIIKVTNANNDQIQKILIWKKGTTKPTETPTAANIAAFKALASETTATLTLKNAQVVYKNVYTTKSGATNTEYYVRDASGAILFFNTDLELNVNQVINGTVEVTYSSFNELPQATKTANTSAEKLTITDGETAVPTKVTVADLTSNKYLCDLVTVENANIISETSGTYTNQYLTNGTDKVMIYDKFKTKTSITDGEGLDVTGILVTAKLSGNIIKEFAPISAPIPTGINNITTDATLENAPAFNLAGQKVGKAYKGVVIKAGKKFVQK</sequence>
<accession>A0A6A7W871</accession>
<dbReference type="AlphaFoldDB" id="A0A6A7W871"/>
<gene>
    <name evidence="2" type="ORF">F7D20_01525</name>
</gene>
<organism evidence="2 3">
    <name type="scientific">Segatella copri</name>
    <dbReference type="NCBI Taxonomy" id="165179"/>
    <lineage>
        <taxon>Bacteria</taxon>
        <taxon>Pseudomonadati</taxon>
        <taxon>Bacteroidota</taxon>
        <taxon>Bacteroidia</taxon>
        <taxon>Bacteroidales</taxon>
        <taxon>Prevotellaceae</taxon>
        <taxon>Segatella</taxon>
    </lineage>
</organism>
<keyword evidence="3" id="KW-1185">Reference proteome</keyword>
<evidence type="ECO:0000313" key="2">
    <source>
        <dbReference type="EMBL" id="MQP10667.1"/>
    </source>
</evidence>
<reference evidence="2 3" key="1">
    <citation type="submission" date="2019-09" db="EMBL/GenBank/DDBJ databases">
        <title>Distinct polysaccharide growth profiles of human intestinal Prevotella copri isolates.</title>
        <authorList>
            <person name="Fehlner-Peach H."/>
            <person name="Magnabosco C."/>
            <person name="Raghavan V."/>
            <person name="Scher J.U."/>
            <person name="Tett A."/>
            <person name="Cox L.M."/>
            <person name="Gottsegen C."/>
            <person name="Watters A."/>
            <person name="Wiltshire- Gordon J.D."/>
            <person name="Segata N."/>
            <person name="Bonneau R."/>
            <person name="Littman D.R."/>
        </authorList>
    </citation>
    <scope>NUCLEOTIDE SEQUENCE [LARGE SCALE GENOMIC DNA]</scope>
    <source>
        <strain evidence="3">iAQ1173</strain>
    </source>
</reference>